<sequence>MKVLPNSKSFRLKSVCETRWIERHDAILQFLELYDVIINCLDELVNSNEEIALTSSKANNLLNSMLKFEFLITLQVLAELFSITLPLKATAKSKF</sequence>
<dbReference type="AlphaFoldDB" id="A0AAV0Y8P1"/>
<gene>
    <name evidence="1" type="ORF">MEUPH1_LOCUS30589</name>
</gene>
<accession>A0AAV0Y8P1</accession>
<protein>
    <submittedName>
        <fullName evidence="1">Uncharacterized protein</fullName>
    </submittedName>
</protein>
<dbReference type="PANTHER" id="PTHR46289:SF14">
    <property type="entry name" value="DUF4371 DOMAIN-CONTAINING PROTEIN"/>
    <property type="match status" value="1"/>
</dbReference>
<dbReference type="Proteomes" id="UP001160148">
    <property type="component" value="Unassembled WGS sequence"/>
</dbReference>
<dbReference type="InterPro" id="IPR052958">
    <property type="entry name" value="IFN-induced_PKR_regulator"/>
</dbReference>
<dbReference type="PANTHER" id="PTHR46289">
    <property type="entry name" value="52 KDA REPRESSOR OF THE INHIBITOR OF THE PROTEIN KINASE-LIKE PROTEIN-RELATED"/>
    <property type="match status" value="1"/>
</dbReference>
<organism evidence="1 2">
    <name type="scientific">Macrosiphum euphorbiae</name>
    <name type="common">potato aphid</name>
    <dbReference type="NCBI Taxonomy" id="13131"/>
    <lineage>
        <taxon>Eukaryota</taxon>
        <taxon>Metazoa</taxon>
        <taxon>Ecdysozoa</taxon>
        <taxon>Arthropoda</taxon>
        <taxon>Hexapoda</taxon>
        <taxon>Insecta</taxon>
        <taxon>Pterygota</taxon>
        <taxon>Neoptera</taxon>
        <taxon>Paraneoptera</taxon>
        <taxon>Hemiptera</taxon>
        <taxon>Sternorrhyncha</taxon>
        <taxon>Aphidomorpha</taxon>
        <taxon>Aphidoidea</taxon>
        <taxon>Aphididae</taxon>
        <taxon>Macrosiphini</taxon>
        <taxon>Macrosiphum</taxon>
    </lineage>
</organism>
<reference evidence="1 2" key="1">
    <citation type="submission" date="2023-01" db="EMBL/GenBank/DDBJ databases">
        <authorList>
            <person name="Whitehead M."/>
        </authorList>
    </citation>
    <scope>NUCLEOTIDE SEQUENCE [LARGE SCALE GENOMIC DNA]</scope>
</reference>
<evidence type="ECO:0000313" key="1">
    <source>
        <dbReference type="EMBL" id="CAI6377310.1"/>
    </source>
</evidence>
<evidence type="ECO:0000313" key="2">
    <source>
        <dbReference type="Proteomes" id="UP001160148"/>
    </source>
</evidence>
<name>A0AAV0Y8P1_9HEMI</name>
<keyword evidence="2" id="KW-1185">Reference proteome</keyword>
<proteinExistence type="predicted"/>
<dbReference type="EMBL" id="CARXXK010001694">
    <property type="protein sequence ID" value="CAI6377310.1"/>
    <property type="molecule type" value="Genomic_DNA"/>
</dbReference>
<comment type="caution">
    <text evidence="1">The sequence shown here is derived from an EMBL/GenBank/DDBJ whole genome shotgun (WGS) entry which is preliminary data.</text>
</comment>